<dbReference type="PANTHER" id="PTHR47128">
    <property type="match status" value="1"/>
</dbReference>
<organism evidence="4 5">
    <name type="scientific">Dethiosulfatarculus sandiegensis</name>
    <dbReference type="NCBI Taxonomy" id="1429043"/>
    <lineage>
        <taxon>Bacteria</taxon>
        <taxon>Pseudomonadati</taxon>
        <taxon>Thermodesulfobacteriota</taxon>
        <taxon>Desulfarculia</taxon>
        <taxon>Desulfarculales</taxon>
        <taxon>Desulfarculaceae</taxon>
        <taxon>Dethiosulfatarculus</taxon>
    </lineage>
</organism>
<sequence>MKKVLVAGATGYLGRFVAQAYKDAGYWVRILVRSREKAADLVEKVDEVFVGQATDPNTLKGVCRDIDLVFSSLGVTRQRDGLGYWDVDYLANHNLLQQAGKHKVGKFVFVSVLNPQKLRHLDIVAAREMFISELRLTGMDYTVLRPTGFFSDVAEFFKMAAKGRVYLLGDGQARVNPIHGADLAKVCVQNSTAGCKVVDVGGPEIYTYEKIARLALKKAGRPAKIIRLPRWLPRLLAGFVGVFSNRAFNLVSFMSIVMQNDYVGPKAGEHSLTDFFDELSSGKEAADATLPLAGGVTTKGGSAMSSVVSGLNPESRSGSRAVIN</sequence>
<dbReference type="PANTHER" id="PTHR47128:SF2">
    <property type="entry name" value="PROTEIN HIGH CHLOROPHYLL FLUORESCENCE PHENOTYPE 244, CHLOROPLASTIC"/>
    <property type="match status" value="1"/>
</dbReference>
<name>A0A0D2HPH5_9BACT</name>
<dbReference type="GO" id="GO:0009523">
    <property type="term" value="C:photosystem II"/>
    <property type="evidence" value="ECO:0007669"/>
    <property type="project" value="UniProtKB-KW"/>
</dbReference>
<dbReference type="AlphaFoldDB" id="A0A0D2HPH5"/>
<evidence type="ECO:0000313" key="4">
    <source>
        <dbReference type="EMBL" id="KIX12403.1"/>
    </source>
</evidence>
<dbReference type="SUPFAM" id="SSF51735">
    <property type="entry name" value="NAD(P)-binding Rossmann-fold domains"/>
    <property type="match status" value="1"/>
</dbReference>
<dbReference type="InterPro" id="IPR036291">
    <property type="entry name" value="NAD(P)-bd_dom_sf"/>
</dbReference>
<feature type="domain" description="NAD(P)-binding" evidence="3">
    <location>
        <begin position="8"/>
        <end position="189"/>
    </location>
</feature>
<gene>
    <name evidence="4" type="ORF">X474_18905</name>
</gene>
<dbReference type="Pfam" id="PF13460">
    <property type="entry name" value="NAD_binding_10"/>
    <property type="match status" value="1"/>
</dbReference>
<dbReference type="InterPro" id="IPR016040">
    <property type="entry name" value="NAD(P)-bd_dom"/>
</dbReference>
<dbReference type="GO" id="GO:0015979">
    <property type="term" value="P:photosynthesis"/>
    <property type="evidence" value="ECO:0007669"/>
    <property type="project" value="UniProtKB-KW"/>
</dbReference>
<keyword evidence="2" id="KW-0604">Photosystem II</keyword>
<dbReference type="CDD" id="cd05243">
    <property type="entry name" value="SDR_a5"/>
    <property type="match status" value="1"/>
</dbReference>
<dbReference type="OrthoDB" id="367683at2"/>
<evidence type="ECO:0000313" key="5">
    <source>
        <dbReference type="Proteomes" id="UP000032233"/>
    </source>
</evidence>
<comment type="caution">
    <text evidence="4">The sequence shown here is derived from an EMBL/GenBank/DDBJ whole genome shotgun (WGS) entry which is preliminary data.</text>
</comment>
<evidence type="ECO:0000256" key="2">
    <source>
        <dbReference type="ARBA" id="ARBA00023276"/>
    </source>
</evidence>
<protein>
    <recommendedName>
        <fullName evidence="3">NAD(P)-binding domain-containing protein</fullName>
    </recommendedName>
</protein>
<dbReference type="Gene3D" id="3.40.50.720">
    <property type="entry name" value="NAD(P)-binding Rossmann-like Domain"/>
    <property type="match status" value="1"/>
</dbReference>
<keyword evidence="5" id="KW-1185">Reference proteome</keyword>
<proteinExistence type="predicted"/>
<dbReference type="EMBL" id="AZAC01000032">
    <property type="protein sequence ID" value="KIX12403.1"/>
    <property type="molecule type" value="Genomic_DNA"/>
</dbReference>
<evidence type="ECO:0000259" key="3">
    <source>
        <dbReference type="Pfam" id="PF13460"/>
    </source>
</evidence>
<dbReference type="Proteomes" id="UP000032233">
    <property type="component" value="Unassembled WGS sequence"/>
</dbReference>
<keyword evidence="1" id="KW-0602">Photosynthesis</keyword>
<accession>A0A0D2HPH5</accession>
<dbReference type="STRING" id="1429043.X474_18905"/>
<reference evidence="4 5" key="1">
    <citation type="submission" date="2013-11" db="EMBL/GenBank/DDBJ databases">
        <title>Metagenomic analysis of a methanogenic consortium involved in long chain n-alkane degradation.</title>
        <authorList>
            <person name="Davidova I.A."/>
            <person name="Callaghan A.V."/>
            <person name="Wawrik B."/>
            <person name="Pruitt S."/>
            <person name="Marks C."/>
            <person name="Duncan K.E."/>
            <person name="Suflita J.M."/>
        </authorList>
    </citation>
    <scope>NUCLEOTIDE SEQUENCE [LARGE SCALE GENOMIC DNA]</scope>
    <source>
        <strain evidence="4 5">SPR</strain>
    </source>
</reference>
<dbReference type="InterPro" id="IPR044256">
    <property type="entry name" value="HCF244-like"/>
</dbReference>
<dbReference type="InParanoid" id="A0A0D2HPH5"/>
<dbReference type="RefSeq" id="WP_052515337.1">
    <property type="nucleotide sequence ID" value="NZ_AZAC01000032.1"/>
</dbReference>
<evidence type="ECO:0000256" key="1">
    <source>
        <dbReference type="ARBA" id="ARBA00022531"/>
    </source>
</evidence>